<feature type="compositionally biased region" description="Basic and acidic residues" evidence="1">
    <location>
        <begin position="40"/>
        <end position="50"/>
    </location>
</feature>
<reference evidence="2" key="1">
    <citation type="submission" date="2024-01" db="EMBL/GenBank/DDBJ databases">
        <title>First draft genome sequence data of TA4-1, the type strain of Gram-positive actinobacterium Streptomyces chiangmaiensis.</title>
        <authorList>
            <person name="Yasawong M."/>
            <person name="Nantapong N."/>
        </authorList>
    </citation>
    <scope>NUCLEOTIDE SEQUENCE</scope>
    <source>
        <strain evidence="2">TA4-1</strain>
    </source>
</reference>
<organism evidence="2 3">
    <name type="scientific">Streptomyces chiangmaiensis</name>
    <dbReference type="NCBI Taxonomy" id="766497"/>
    <lineage>
        <taxon>Bacteria</taxon>
        <taxon>Bacillati</taxon>
        <taxon>Actinomycetota</taxon>
        <taxon>Actinomycetes</taxon>
        <taxon>Kitasatosporales</taxon>
        <taxon>Streptomycetaceae</taxon>
        <taxon>Streptomyces</taxon>
    </lineage>
</organism>
<gene>
    <name evidence="2" type="ORF">VXC91_37410</name>
</gene>
<name>A0ABU7FU28_9ACTN</name>
<protein>
    <submittedName>
        <fullName evidence="2">Uncharacterized protein</fullName>
    </submittedName>
</protein>
<accession>A0ABU7FU28</accession>
<evidence type="ECO:0000256" key="1">
    <source>
        <dbReference type="SAM" id="MobiDB-lite"/>
    </source>
</evidence>
<evidence type="ECO:0000313" key="2">
    <source>
        <dbReference type="EMBL" id="MED7827431.1"/>
    </source>
</evidence>
<comment type="caution">
    <text evidence="2">The sequence shown here is derived from an EMBL/GenBank/DDBJ whole genome shotgun (WGS) entry which is preliminary data.</text>
</comment>
<dbReference type="RefSeq" id="WP_329511813.1">
    <property type="nucleotide sequence ID" value="NZ_BAAAYZ010000019.1"/>
</dbReference>
<evidence type="ECO:0000313" key="3">
    <source>
        <dbReference type="Proteomes" id="UP001333996"/>
    </source>
</evidence>
<sequence>MDDSLTPPDRSGDTDGTRIVVPLWRAPLGPGPAPIPGLAGDHRDSRAVSR</sequence>
<keyword evidence="3" id="KW-1185">Reference proteome</keyword>
<feature type="region of interest" description="Disordered" evidence="1">
    <location>
        <begin position="1"/>
        <end position="50"/>
    </location>
</feature>
<dbReference type="Proteomes" id="UP001333996">
    <property type="component" value="Unassembled WGS sequence"/>
</dbReference>
<proteinExistence type="predicted"/>
<dbReference type="EMBL" id="JAYWVC010000232">
    <property type="protein sequence ID" value="MED7827431.1"/>
    <property type="molecule type" value="Genomic_DNA"/>
</dbReference>